<name>A0A371B578_9SPHN</name>
<dbReference type="Pfam" id="PF00990">
    <property type="entry name" value="GGDEF"/>
    <property type="match status" value="1"/>
</dbReference>
<dbReference type="OrthoDB" id="384661at2"/>
<dbReference type="InterPro" id="IPR000160">
    <property type="entry name" value="GGDEF_dom"/>
</dbReference>
<evidence type="ECO:0000259" key="3">
    <source>
        <dbReference type="PROSITE" id="PS50887"/>
    </source>
</evidence>
<dbReference type="Proteomes" id="UP000263833">
    <property type="component" value="Unassembled WGS sequence"/>
</dbReference>
<accession>A0A371B578</accession>
<dbReference type="SUPFAM" id="SSF55073">
    <property type="entry name" value="Nucleotide cyclase"/>
    <property type="match status" value="1"/>
</dbReference>
<gene>
    <name evidence="4" type="ORF">DXH95_12435</name>
</gene>
<dbReference type="Gene3D" id="3.30.70.270">
    <property type="match status" value="1"/>
</dbReference>
<dbReference type="InterPro" id="IPR050469">
    <property type="entry name" value="Diguanylate_Cyclase"/>
</dbReference>
<dbReference type="NCBIfam" id="TIGR00254">
    <property type="entry name" value="GGDEF"/>
    <property type="match status" value="1"/>
</dbReference>
<dbReference type="FunFam" id="3.30.70.270:FF:000001">
    <property type="entry name" value="Diguanylate cyclase domain protein"/>
    <property type="match status" value="1"/>
</dbReference>
<proteinExistence type="predicted"/>
<feature type="domain" description="GGDEF" evidence="3">
    <location>
        <begin position="85"/>
        <end position="214"/>
    </location>
</feature>
<comment type="catalytic activity">
    <reaction evidence="2">
        <text>2 GTP = 3',3'-c-di-GMP + 2 diphosphate</text>
        <dbReference type="Rhea" id="RHEA:24898"/>
        <dbReference type="ChEBI" id="CHEBI:33019"/>
        <dbReference type="ChEBI" id="CHEBI:37565"/>
        <dbReference type="ChEBI" id="CHEBI:58805"/>
        <dbReference type="EC" id="2.7.7.65"/>
    </reaction>
</comment>
<sequence length="214" mass="23723">MRKKQRLSGSQNITGAKMLKRNDQISPANANDRSDALVRENLHLKARVAELERLATIDTLTPLFNRRYLMQELDRWCWRAHRYGGTFGLLYLDVDRLKQVNDTHGHVAGDNVLCAIAEALSSATRKSDVVARMGGDEFAVLLDSISAEKLAEKAESVRALLTALPVKTAGPTLKIDVSVGHCLIESGSRASEVLIEADRTMYADKRSKYGEDAR</sequence>
<dbReference type="CDD" id="cd01949">
    <property type="entry name" value="GGDEF"/>
    <property type="match status" value="1"/>
</dbReference>
<dbReference type="EMBL" id="QRGP01000002">
    <property type="protein sequence ID" value="RDV02746.1"/>
    <property type="molecule type" value="Genomic_DNA"/>
</dbReference>
<protein>
    <recommendedName>
        <fullName evidence="1">diguanylate cyclase</fullName>
        <ecNumber evidence="1">2.7.7.65</ecNumber>
    </recommendedName>
</protein>
<reference evidence="5" key="1">
    <citation type="submission" date="2018-08" db="EMBL/GenBank/DDBJ databases">
        <authorList>
            <person name="Kim S.-J."/>
            <person name="Jung G.-Y."/>
        </authorList>
    </citation>
    <scope>NUCLEOTIDE SEQUENCE [LARGE SCALE GENOMIC DNA]</scope>
    <source>
        <strain evidence="5">GY_G</strain>
    </source>
</reference>
<dbReference type="InterPro" id="IPR029787">
    <property type="entry name" value="Nucleotide_cyclase"/>
</dbReference>
<evidence type="ECO:0000313" key="5">
    <source>
        <dbReference type="Proteomes" id="UP000263833"/>
    </source>
</evidence>
<dbReference type="InterPro" id="IPR043128">
    <property type="entry name" value="Rev_trsase/Diguanyl_cyclase"/>
</dbReference>
<dbReference type="GO" id="GO:0052621">
    <property type="term" value="F:diguanylate cyclase activity"/>
    <property type="evidence" value="ECO:0007669"/>
    <property type="project" value="UniProtKB-EC"/>
</dbReference>
<comment type="caution">
    <text evidence="4">The sequence shown here is derived from an EMBL/GenBank/DDBJ whole genome shotgun (WGS) entry which is preliminary data.</text>
</comment>
<dbReference type="EC" id="2.7.7.65" evidence="1"/>
<evidence type="ECO:0000256" key="1">
    <source>
        <dbReference type="ARBA" id="ARBA00012528"/>
    </source>
</evidence>
<dbReference type="PROSITE" id="PS50887">
    <property type="entry name" value="GGDEF"/>
    <property type="match status" value="1"/>
</dbReference>
<keyword evidence="5" id="KW-1185">Reference proteome</keyword>
<evidence type="ECO:0000313" key="4">
    <source>
        <dbReference type="EMBL" id="RDV02746.1"/>
    </source>
</evidence>
<dbReference type="PANTHER" id="PTHR45138:SF9">
    <property type="entry name" value="DIGUANYLATE CYCLASE DGCM-RELATED"/>
    <property type="match status" value="1"/>
</dbReference>
<evidence type="ECO:0000256" key="2">
    <source>
        <dbReference type="ARBA" id="ARBA00034247"/>
    </source>
</evidence>
<dbReference type="AlphaFoldDB" id="A0A371B578"/>
<dbReference type="SMART" id="SM00267">
    <property type="entry name" value="GGDEF"/>
    <property type="match status" value="1"/>
</dbReference>
<dbReference type="PANTHER" id="PTHR45138">
    <property type="entry name" value="REGULATORY COMPONENTS OF SENSORY TRANSDUCTION SYSTEM"/>
    <property type="match status" value="1"/>
</dbReference>
<organism evidence="4 5">
    <name type="scientific">Sphingorhabdus pulchriflava</name>
    <dbReference type="NCBI Taxonomy" id="2292257"/>
    <lineage>
        <taxon>Bacteria</taxon>
        <taxon>Pseudomonadati</taxon>
        <taxon>Pseudomonadota</taxon>
        <taxon>Alphaproteobacteria</taxon>
        <taxon>Sphingomonadales</taxon>
        <taxon>Sphingomonadaceae</taxon>
        <taxon>Sphingorhabdus</taxon>
    </lineage>
</organism>